<feature type="domain" description="THAP-type" evidence="7">
    <location>
        <begin position="27"/>
        <end position="70"/>
    </location>
</feature>
<feature type="region of interest" description="Disordered" evidence="6">
    <location>
        <begin position="1"/>
        <end position="31"/>
    </location>
</feature>
<keyword evidence="5" id="KW-0175">Coiled coil</keyword>
<sequence length="771" mass="89016">MGRRIPKSRRHKKLKSVDPFRKDAGAPQKDENEELLQKWLEAITRDESKEIKFNYASVLCSKHFDEDDFYRGYVNWQAPPQGWRAALIKKVMGNSKYRMVLRQLEQTPSSVPEVATDARLEHNYDSYVVVESCEVEAEEEEAAMDCNTVIMDPVHTYCKPKPKGRIEEEDQPTEVLNRDEASPTSMSHYNVHLMASSTNDETNLDLDAMTIDIEDSNARIDSNQGMAILPDDAVSEVHFETDRKVPIEFLDLPSHVTPGPVHLEDAHSSNSEQAGELEGLPKRVFQLEKEIERMNRVIEWYQQEASDAKKEKYQLAKTAELLEQKCRNLEKWRFTIENFRHKPKDVHFYTGLPDYAAFEDLFQCLIGNRVGRVAKSLGEKRMSKREKLFMFLVRWRLGLPERDLAFRFHLSCCTVSRICLKWIKFIYQSLGRLRSSHRLRRKGPPSTRSATELVSDCNQSTSDSNSRQEELSDGGRVVKSLSLNTATIFVCPPMDMELARKVTQAYDRQEVPCSPRANRPPKSLEQEVPRSFKVLFDGMNDDEEPAEKRRRKRKASKNLITVQRCKMESEQRGMTRPLKPLPERLEQQPNESDDQFLKRLDYLAGRAFTEAKIENKFNVRIDRDEQGHTVVNPKGGDALDKSYGARKREKRKLREQKLKEKKRQKLSTRQQQSDFGHLKDQVAFGEVVHHPPDITAHVRKADSTKLSKPGKKELLLTKMLTGDTGDKPDLTVKRKELPDGDRKRLEAERQRAVFLYRKMKAEAALKKASAT</sequence>
<feature type="region of interest" description="Disordered" evidence="6">
    <location>
        <begin position="437"/>
        <end position="475"/>
    </location>
</feature>
<feature type="compositionally biased region" description="Polar residues" evidence="6">
    <location>
        <begin position="446"/>
        <end position="465"/>
    </location>
</feature>
<evidence type="ECO:0000256" key="2">
    <source>
        <dbReference type="ARBA" id="ARBA00022771"/>
    </source>
</evidence>
<dbReference type="Pfam" id="PF05485">
    <property type="entry name" value="THAP"/>
    <property type="match status" value="1"/>
</dbReference>
<dbReference type="InterPro" id="IPR026680">
    <property type="entry name" value="CCDC137"/>
</dbReference>
<feature type="compositionally biased region" description="Basic residues" evidence="6">
    <location>
        <begin position="644"/>
        <end position="666"/>
    </location>
</feature>
<evidence type="ECO:0000256" key="1">
    <source>
        <dbReference type="ARBA" id="ARBA00022723"/>
    </source>
</evidence>
<reference evidence="9" key="1">
    <citation type="journal article" date="2020" name="Cell">
        <title>Large-Scale Comparative Analyses of Tick Genomes Elucidate Their Genetic Diversity and Vector Capacities.</title>
        <authorList>
            <consortium name="Tick Genome and Microbiome Consortium (TIGMIC)"/>
            <person name="Jia N."/>
            <person name="Wang J."/>
            <person name="Shi W."/>
            <person name="Du L."/>
            <person name="Sun Y."/>
            <person name="Zhan W."/>
            <person name="Jiang J.F."/>
            <person name="Wang Q."/>
            <person name="Zhang B."/>
            <person name="Ji P."/>
            <person name="Bell-Sakyi L."/>
            <person name="Cui X.M."/>
            <person name="Yuan T.T."/>
            <person name="Jiang B.G."/>
            <person name="Yang W.F."/>
            <person name="Lam T.T."/>
            <person name="Chang Q.C."/>
            <person name="Ding S.J."/>
            <person name="Wang X.J."/>
            <person name="Zhu J.G."/>
            <person name="Ruan X.D."/>
            <person name="Zhao L."/>
            <person name="Wei J.T."/>
            <person name="Ye R.Z."/>
            <person name="Que T.C."/>
            <person name="Du C.H."/>
            <person name="Zhou Y.H."/>
            <person name="Cheng J.X."/>
            <person name="Dai P.F."/>
            <person name="Guo W.B."/>
            <person name="Han X.H."/>
            <person name="Huang E.J."/>
            <person name="Li L.F."/>
            <person name="Wei W."/>
            <person name="Gao Y.C."/>
            <person name="Liu J.Z."/>
            <person name="Shao H.Z."/>
            <person name="Wang X."/>
            <person name="Wang C.C."/>
            <person name="Yang T.C."/>
            <person name="Huo Q.B."/>
            <person name="Li W."/>
            <person name="Chen H.Y."/>
            <person name="Chen S.E."/>
            <person name="Zhou L.G."/>
            <person name="Ni X.B."/>
            <person name="Tian J.H."/>
            <person name="Sheng Y."/>
            <person name="Liu T."/>
            <person name="Pan Y.S."/>
            <person name="Xia L.Y."/>
            <person name="Li J."/>
            <person name="Zhao F."/>
            <person name="Cao W.C."/>
        </authorList>
    </citation>
    <scope>NUCLEOTIDE SEQUENCE</scope>
    <source>
        <strain evidence="9">Rsan-2018</strain>
    </source>
</reference>
<proteinExistence type="predicted"/>
<feature type="compositionally biased region" description="Basic and acidic residues" evidence="6">
    <location>
        <begin position="724"/>
        <end position="744"/>
    </location>
</feature>
<evidence type="ECO:0000259" key="8">
    <source>
        <dbReference type="Pfam" id="PF13613"/>
    </source>
</evidence>
<dbReference type="Proteomes" id="UP000821837">
    <property type="component" value="Unassembled WGS sequence"/>
</dbReference>
<protein>
    <recommendedName>
        <fullName evidence="11">THAP-type domain-containing protein</fullName>
    </recommendedName>
</protein>
<feature type="coiled-coil region" evidence="5">
    <location>
        <begin position="284"/>
        <end position="325"/>
    </location>
</feature>
<evidence type="ECO:0000256" key="6">
    <source>
        <dbReference type="SAM" id="MobiDB-lite"/>
    </source>
</evidence>
<accession>A0A9D4PJ16</accession>
<keyword evidence="3" id="KW-0862">Zinc</keyword>
<dbReference type="VEuPathDB" id="VectorBase:RSAN_029222"/>
<feature type="compositionally biased region" description="Basic and acidic residues" evidence="6">
    <location>
        <begin position="15"/>
        <end position="30"/>
    </location>
</feature>
<dbReference type="GO" id="GO:0008270">
    <property type="term" value="F:zinc ion binding"/>
    <property type="evidence" value="ECO:0007669"/>
    <property type="project" value="UniProtKB-KW"/>
</dbReference>
<organism evidence="9 10">
    <name type="scientific">Rhipicephalus sanguineus</name>
    <name type="common">Brown dog tick</name>
    <name type="synonym">Ixodes sanguineus</name>
    <dbReference type="NCBI Taxonomy" id="34632"/>
    <lineage>
        <taxon>Eukaryota</taxon>
        <taxon>Metazoa</taxon>
        <taxon>Ecdysozoa</taxon>
        <taxon>Arthropoda</taxon>
        <taxon>Chelicerata</taxon>
        <taxon>Arachnida</taxon>
        <taxon>Acari</taxon>
        <taxon>Parasitiformes</taxon>
        <taxon>Ixodida</taxon>
        <taxon>Ixodoidea</taxon>
        <taxon>Ixodidae</taxon>
        <taxon>Rhipicephalinae</taxon>
        <taxon>Rhipicephalus</taxon>
        <taxon>Rhipicephalus</taxon>
    </lineage>
</organism>
<evidence type="ECO:0000256" key="3">
    <source>
        <dbReference type="ARBA" id="ARBA00022833"/>
    </source>
</evidence>
<dbReference type="Pfam" id="PF13613">
    <property type="entry name" value="HTH_Tnp_4"/>
    <property type="match status" value="1"/>
</dbReference>
<dbReference type="PANTHER" id="PTHR21838:SF2">
    <property type="entry name" value="COILED-COIL DOMAIN-CONTAINING PROTEIN 137"/>
    <property type="match status" value="1"/>
</dbReference>
<keyword evidence="10" id="KW-1185">Reference proteome</keyword>
<dbReference type="GO" id="GO:0005634">
    <property type="term" value="C:nucleus"/>
    <property type="evidence" value="ECO:0007669"/>
    <property type="project" value="TreeGrafter"/>
</dbReference>
<feature type="region of interest" description="Disordered" evidence="6">
    <location>
        <begin position="568"/>
        <end position="593"/>
    </location>
</feature>
<dbReference type="InterPro" id="IPR027805">
    <property type="entry name" value="Transposase_HTH_dom"/>
</dbReference>
<evidence type="ECO:0000256" key="5">
    <source>
        <dbReference type="SAM" id="Coils"/>
    </source>
</evidence>
<evidence type="ECO:0000313" key="10">
    <source>
        <dbReference type="Proteomes" id="UP000821837"/>
    </source>
</evidence>
<comment type="caution">
    <text evidence="9">The sequence shown here is derived from an EMBL/GenBank/DDBJ whole genome shotgun (WGS) entry which is preliminary data.</text>
</comment>
<dbReference type="GO" id="GO:0003677">
    <property type="term" value="F:DNA binding"/>
    <property type="evidence" value="ECO:0007669"/>
    <property type="project" value="UniProtKB-KW"/>
</dbReference>
<dbReference type="InterPro" id="IPR006612">
    <property type="entry name" value="THAP_Znf"/>
</dbReference>
<evidence type="ECO:0000313" key="9">
    <source>
        <dbReference type="EMBL" id="KAH7944086.1"/>
    </source>
</evidence>
<keyword evidence="1" id="KW-0479">Metal-binding</keyword>
<evidence type="ECO:0008006" key="11">
    <source>
        <dbReference type="Google" id="ProtNLM"/>
    </source>
</evidence>
<keyword evidence="4" id="KW-0238">DNA-binding</keyword>
<feature type="domain" description="Transposase Helix-turn-helix" evidence="8">
    <location>
        <begin position="381"/>
        <end position="430"/>
    </location>
</feature>
<reference evidence="9" key="2">
    <citation type="submission" date="2021-09" db="EMBL/GenBank/DDBJ databases">
        <authorList>
            <person name="Jia N."/>
            <person name="Wang J."/>
            <person name="Shi W."/>
            <person name="Du L."/>
            <person name="Sun Y."/>
            <person name="Zhan W."/>
            <person name="Jiang J."/>
            <person name="Wang Q."/>
            <person name="Zhang B."/>
            <person name="Ji P."/>
            <person name="Sakyi L.B."/>
            <person name="Cui X."/>
            <person name="Yuan T."/>
            <person name="Jiang B."/>
            <person name="Yang W."/>
            <person name="Lam T.T.-Y."/>
            <person name="Chang Q."/>
            <person name="Ding S."/>
            <person name="Wang X."/>
            <person name="Zhu J."/>
            <person name="Ruan X."/>
            <person name="Zhao L."/>
            <person name="Wei J."/>
            <person name="Que T."/>
            <person name="Du C."/>
            <person name="Cheng J."/>
            <person name="Dai P."/>
            <person name="Han X."/>
            <person name="Huang E."/>
            <person name="Gao Y."/>
            <person name="Liu J."/>
            <person name="Shao H."/>
            <person name="Ye R."/>
            <person name="Li L."/>
            <person name="Wei W."/>
            <person name="Wang X."/>
            <person name="Wang C."/>
            <person name="Huo Q."/>
            <person name="Li W."/>
            <person name="Guo W."/>
            <person name="Chen H."/>
            <person name="Chen S."/>
            <person name="Zhou L."/>
            <person name="Zhou L."/>
            <person name="Ni X."/>
            <person name="Tian J."/>
            <person name="Zhou Y."/>
            <person name="Sheng Y."/>
            <person name="Liu T."/>
            <person name="Pan Y."/>
            <person name="Xia L."/>
            <person name="Li J."/>
            <person name="Zhao F."/>
            <person name="Cao W."/>
        </authorList>
    </citation>
    <scope>NUCLEOTIDE SEQUENCE</scope>
    <source>
        <strain evidence="9">Rsan-2018</strain>
        <tissue evidence="9">Larvae</tissue>
    </source>
</reference>
<feature type="region of interest" description="Disordered" evidence="6">
    <location>
        <begin position="720"/>
        <end position="744"/>
    </location>
</feature>
<dbReference type="PANTHER" id="PTHR21838">
    <property type="entry name" value="COILED-COIL DOMAIN-CONTAINING PROTEIN 137"/>
    <property type="match status" value="1"/>
</dbReference>
<feature type="compositionally biased region" description="Basic residues" evidence="6">
    <location>
        <begin position="1"/>
        <end position="14"/>
    </location>
</feature>
<name>A0A9D4PJ16_RHISA</name>
<dbReference type="EMBL" id="JABSTV010001253">
    <property type="protein sequence ID" value="KAH7944086.1"/>
    <property type="molecule type" value="Genomic_DNA"/>
</dbReference>
<dbReference type="AlphaFoldDB" id="A0A9D4PJ16"/>
<feature type="region of interest" description="Disordered" evidence="6">
    <location>
        <begin position="627"/>
        <end position="678"/>
    </location>
</feature>
<gene>
    <name evidence="9" type="ORF">HPB52_015337</name>
</gene>
<evidence type="ECO:0000256" key="4">
    <source>
        <dbReference type="ARBA" id="ARBA00023125"/>
    </source>
</evidence>
<keyword evidence="2" id="KW-0863">Zinc-finger</keyword>
<evidence type="ECO:0000259" key="7">
    <source>
        <dbReference type="Pfam" id="PF05485"/>
    </source>
</evidence>